<feature type="transmembrane region" description="Helical" evidence="6">
    <location>
        <begin position="162"/>
        <end position="184"/>
    </location>
</feature>
<feature type="transmembrane region" description="Helical" evidence="6">
    <location>
        <begin position="328"/>
        <end position="350"/>
    </location>
</feature>
<dbReference type="AlphaFoldDB" id="A0A1Y2FEG3"/>
<dbReference type="InParanoid" id="A0A1Y2FEG3"/>
<comment type="similarity">
    <text evidence="2">Belongs to the purine-cytosine permease (2.A.39) family.</text>
</comment>
<dbReference type="PANTHER" id="PTHR30618:SF0">
    <property type="entry name" value="PURINE-URACIL PERMEASE NCS1"/>
    <property type="match status" value="1"/>
</dbReference>
<dbReference type="Proteomes" id="UP000193467">
    <property type="component" value="Unassembled WGS sequence"/>
</dbReference>
<reference evidence="7 8" key="1">
    <citation type="submission" date="2016-07" db="EMBL/GenBank/DDBJ databases">
        <title>Pervasive Adenine N6-methylation of Active Genes in Fungi.</title>
        <authorList>
            <consortium name="DOE Joint Genome Institute"/>
            <person name="Mondo S.J."/>
            <person name="Dannebaum R.O."/>
            <person name="Kuo R.C."/>
            <person name="Labutti K."/>
            <person name="Haridas S."/>
            <person name="Kuo A."/>
            <person name="Salamov A."/>
            <person name="Ahrendt S.R."/>
            <person name="Lipzen A."/>
            <person name="Sullivan W."/>
            <person name="Andreopoulos W.B."/>
            <person name="Clum A."/>
            <person name="Lindquist E."/>
            <person name="Daum C."/>
            <person name="Ramamoorthy G.K."/>
            <person name="Gryganskyi A."/>
            <person name="Culley D."/>
            <person name="Magnuson J.K."/>
            <person name="James T.Y."/>
            <person name="O'Malley M.A."/>
            <person name="Stajich J.E."/>
            <person name="Spatafora J.W."/>
            <person name="Visel A."/>
            <person name="Grigoriev I.V."/>
        </authorList>
    </citation>
    <scope>NUCLEOTIDE SEQUENCE [LARGE SCALE GENOMIC DNA]</scope>
    <source>
        <strain evidence="7 8">62-1032</strain>
    </source>
</reference>
<evidence type="ECO:0000256" key="1">
    <source>
        <dbReference type="ARBA" id="ARBA00004141"/>
    </source>
</evidence>
<feature type="transmembrane region" description="Helical" evidence="6">
    <location>
        <begin position="279"/>
        <end position="301"/>
    </location>
</feature>
<evidence type="ECO:0000256" key="4">
    <source>
        <dbReference type="ARBA" id="ARBA00022989"/>
    </source>
</evidence>
<gene>
    <name evidence="7" type="ORF">BCR35DRAFT_352372</name>
</gene>
<dbReference type="InterPro" id="IPR001248">
    <property type="entry name" value="Pur-cyt_permease"/>
</dbReference>
<protein>
    <submittedName>
        <fullName evidence="7">Permease for cytosine/purines, uracil, thiamine, allantoin-domain-containing protein</fullName>
    </submittedName>
</protein>
<evidence type="ECO:0000313" key="7">
    <source>
        <dbReference type="EMBL" id="ORY81225.1"/>
    </source>
</evidence>
<accession>A0A1Y2FEG3</accession>
<dbReference type="Gene3D" id="1.10.4160.10">
    <property type="entry name" value="Hydantoin permease"/>
    <property type="match status" value="1"/>
</dbReference>
<feature type="transmembrane region" description="Helical" evidence="6">
    <location>
        <begin position="196"/>
        <end position="215"/>
    </location>
</feature>
<comment type="subcellular location">
    <subcellularLocation>
        <location evidence="1">Membrane</location>
        <topology evidence="1">Multi-pass membrane protein</topology>
    </subcellularLocation>
</comment>
<dbReference type="GO" id="GO:0015205">
    <property type="term" value="F:nucleobase transmembrane transporter activity"/>
    <property type="evidence" value="ECO:0007669"/>
    <property type="project" value="TreeGrafter"/>
</dbReference>
<comment type="caution">
    <text evidence="7">The sequence shown here is derived from an EMBL/GenBank/DDBJ whole genome shotgun (WGS) entry which is preliminary data.</text>
</comment>
<proteinExistence type="inferred from homology"/>
<keyword evidence="8" id="KW-1185">Reference proteome</keyword>
<dbReference type="GO" id="GO:0005886">
    <property type="term" value="C:plasma membrane"/>
    <property type="evidence" value="ECO:0007669"/>
    <property type="project" value="TreeGrafter"/>
</dbReference>
<dbReference type="PANTHER" id="PTHR30618">
    <property type="entry name" value="NCS1 FAMILY PURINE/PYRIMIDINE TRANSPORTER"/>
    <property type="match status" value="1"/>
</dbReference>
<feature type="transmembrane region" description="Helical" evidence="6">
    <location>
        <begin position="395"/>
        <end position="420"/>
    </location>
</feature>
<keyword evidence="5 6" id="KW-0472">Membrane</keyword>
<dbReference type="OrthoDB" id="2018619at2759"/>
<sequence length="567" mass="62277">MGALDKYKIEEEEGSFNGVNKETLPTPPAERTWSQWDFIAVWSGPSFDINQWNIGSSFINVGLTVTQCCPPVIIGSLFAAVAITLMGMPGARYHIGFPSLIRATFGVGGAKWVVMLRGLVGVIWYAVEGLYVGQMVKIMLRCIFGHKWNDWVPALGDSSGGASAQLILSLFIAWMIIFPLVFVVPRKLAFYFNARSIIGPIVYFALFGWCAYLGLHKSGGSFPGFSFQQTSLTTSSAKAWAFLSGVNSIVASIAPQCSNVSDITRYASRPKAAGWPQGAAFFATKVLSVFLGILATSFLTFRYDLETPLWNIWDQLDLILDNEWSAKARFGCFIIALGFGFSSTMTNAYANTVPFAADVSSLFPKWISFKRGQFIIAAISPACVPWMLFTSGAKFLTFLGSYTFFMASVTGPILVDFYVLRKGNYHVPSFYDRDISSIYCFNSRIRNNWRGFLGFISGIAMVLPGLIEAYMPSKVGSPASRMYSSGWVISLSTSAFIYYAATKLFPVPLLPPGNEELAARLKFCEMSETHGHLLKDDLPPYAMGEAMWGGASTPIEEDASSEEKGSK</sequence>
<evidence type="ECO:0000256" key="6">
    <source>
        <dbReference type="SAM" id="Phobius"/>
    </source>
</evidence>
<feature type="transmembrane region" description="Helical" evidence="6">
    <location>
        <begin position="103"/>
        <end position="127"/>
    </location>
</feature>
<keyword evidence="4 6" id="KW-1133">Transmembrane helix</keyword>
<evidence type="ECO:0000256" key="5">
    <source>
        <dbReference type="ARBA" id="ARBA00023136"/>
    </source>
</evidence>
<name>A0A1Y2FEG3_9BASI</name>
<feature type="transmembrane region" description="Helical" evidence="6">
    <location>
        <begin position="371"/>
        <end position="389"/>
    </location>
</feature>
<evidence type="ECO:0000256" key="2">
    <source>
        <dbReference type="ARBA" id="ARBA00008974"/>
    </source>
</evidence>
<keyword evidence="3 6" id="KW-0812">Transmembrane</keyword>
<organism evidence="7 8">
    <name type="scientific">Leucosporidium creatinivorum</name>
    <dbReference type="NCBI Taxonomy" id="106004"/>
    <lineage>
        <taxon>Eukaryota</taxon>
        <taxon>Fungi</taxon>
        <taxon>Dikarya</taxon>
        <taxon>Basidiomycota</taxon>
        <taxon>Pucciniomycotina</taxon>
        <taxon>Microbotryomycetes</taxon>
        <taxon>Leucosporidiales</taxon>
        <taxon>Leucosporidium</taxon>
    </lineage>
</organism>
<dbReference type="EMBL" id="MCGR01000023">
    <property type="protein sequence ID" value="ORY81225.1"/>
    <property type="molecule type" value="Genomic_DNA"/>
</dbReference>
<feature type="transmembrane region" description="Helical" evidence="6">
    <location>
        <begin position="452"/>
        <end position="471"/>
    </location>
</feature>
<feature type="transmembrane region" description="Helical" evidence="6">
    <location>
        <begin position="72"/>
        <end position="91"/>
    </location>
</feature>
<evidence type="ECO:0000256" key="3">
    <source>
        <dbReference type="ARBA" id="ARBA00022692"/>
    </source>
</evidence>
<dbReference type="InterPro" id="IPR045225">
    <property type="entry name" value="Uracil/uridine/allantoin_perm"/>
</dbReference>
<evidence type="ECO:0000313" key="8">
    <source>
        <dbReference type="Proteomes" id="UP000193467"/>
    </source>
</evidence>
<dbReference type="Pfam" id="PF02133">
    <property type="entry name" value="Transp_cyt_pur"/>
    <property type="match status" value="1"/>
</dbReference>
<feature type="transmembrane region" description="Helical" evidence="6">
    <location>
        <begin position="483"/>
        <end position="501"/>
    </location>
</feature>